<comment type="similarity">
    <text evidence="2">Belongs to the cytochrome P450 family.</text>
</comment>
<dbReference type="InterPro" id="IPR050479">
    <property type="entry name" value="CYP11_CYP27_families"/>
</dbReference>
<dbReference type="Proteomes" id="UP001162156">
    <property type="component" value="Unassembled WGS sequence"/>
</dbReference>
<keyword evidence="5" id="KW-0560">Oxidoreductase</keyword>
<dbReference type="InterPro" id="IPR036396">
    <property type="entry name" value="Cyt_P450_sf"/>
</dbReference>
<name>A0AAV8X5K8_9CUCU</name>
<dbReference type="GO" id="GO:0005506">
    <property type="term" value="F:iron ion binding"/>
    <property type="evidence" value="ECO:0007669"/>
    <property type="project" value="InterPro"/>
</dbReference>
<dbReference type="GO" id="GO:0020037">
    <property type="term" value="F:heme binding"/>
    <property type="evidence" value="ECO:0007669"/>
    <property type="project" value="InterPro"/>
</dbReference>
<dbReference type="GO" id="GO:0016705">
    <property type="term" value="F:oxidoreductase activity, acting on paired donors, with incorporation or reduction of molecular oxygen"/>
    <property type="evidence" value="ECO:0007669"/>
    <property type="project" value="InterPro"/>
</dbReference>
<dbReference type="PANTHER" id="PTHR24279:SF120">
    <property type="entry name" value="CYTOCHROME P450"/>
    <property type="match status" value="1"/>
</dbReference>
<dbReference type="Pfam" id="PF00067">
    <property type="entry name" value="p450"/>
    <property type="match status" value="1"/>
</dbReference>
<dbReference type="AlphaFoldDB" id="A0AAV8X5K8"/>
<evidence type="ECO:0008006" key="10">
    <source>
        <dbReference type="Google" id="ProtNLM"/>
    </source>
</evidence>
<dbReference type="Gene3D" id="1.10.630.10">
    <property type="entry name" value="Cytochrome P450"/>
    <property type="match status" value="2"/>
</dbReference>
<dbReference type="SUPFAM" id="SSF48264">
    <property type="entry name" value="Cytochrome P450"/>
    <property type="match status" value="2"/>
</dbReference>
<evidence type="ECO:0000256" key="2">
    <source>
        <dbReference type="ARBA" id="ARBA00010617"/>
    </source>
</evidence>
<evidence type="ECO:0000256" key="3">
    <source>
        <dbReference type="ARBA" id="ARBA00022617"/>
    </source>
</evidence>
<evidence type="ECO:0000256" key="5">
    <source>
        <dbReference type="ARBA" id="ARBA00023002"/>
    </source>
</evidence>
<comment type="cofactor">
    <cofactor evidence="1">
        <name>heme</name>
        <dbReference type="ChEBI" id="CHEBI:30413"/>
    </cofactor>
</comment>
<keyword evidence="4" id="KW-0479">Metal-binding</keyword>
<dbReference type="GO" id="GO:0004497">
    <property type="term" value="F:monooxygenase activity"/>
    <property type="evidence" value="ECO:0007669"/>
    <property type="project" value="UniProtKB-KW"/>
</dbReference>
<evidence type="ECO:0000256" key="1">
    <source>
        <dbReference type="ARBA" id="ARBA00001971"/>
    </source>
</evidence>
<keyword evidence="7" id="KW-0503">Monooxygenase</keyword>
<sequence>MRCASYSAAVLNFEDIPSPKGLPFVGSVFSLLAAGGPPKFHEYLDKRHKELGPIFKDKVGPISAVFLSDCDEMRAVFAQEAAVLNFEDIPSPRGLPFVGSTFTLLASGEQLHEYLDKRHKELGPIFKDKIGPLSAVFLSDPDEMRAVFAQEGKYPLHMHPDPWLIYNKKRNYTRGLIFMDGEEWLHFRRIMNKLLLKDDLSWVKSSCDVAADIFLNRLLFQNEEGREFPNLEQELYKWSMDTIVSILLGADEYRQNHKVIEPLVKELASTVHLVFENTVKLMLLPARLADQFNIPRWRRFESSVDTTFEFGQ</sequence>
<proteinExistence type="inferred from homology"/>
<reference evidence="8" key="1">
    <citation type="journal article" date="2023" name="Insect Mol. Biol.">
        <title>Genome sequencing provides insights into the evolution of gene families encoding plant cell wall-degrading enzymes in longhorned beetles.</title>
        <authorList>
            <person name="Shin N.R."/>
            <person name="Okamura Y."/>
            <person name="Kirsch R."/>
            <person name="Pauchet Y."/>
        </authorList>
    </citation>
    <scope>NUCLEOTIDE SEQUENCE</scope>
    <source>
        <strain evidence="8">RBIC_L_NR</strain>
    </source>
</reference>
<dbReference type="PANTHER" id="PTHR24279">
    <property type="entry name" value="CYTOCHROME P450"/>
    <property type="match status" value="1"/>
</dbReference>
<evidence type="ECO:0000256" key="4">
    <source>
        <dbReference type="ARBA" id="ARBA00022723"/>
    </source>
</evidence>
<evidence type="ECO:0000256" key="7">
    <source>
        <dbReference type="ARBA" id="ARBA00023033"/>
    </source>
</evidence>
<protein>
    <recommendedName>
        <fullName evidence="10">Cytochrome P450</fullName>
    </recommendedName>
</protein>
<comment type="caution">
    <text evidence="8">The sequence shown here is derived from an EMBL/GenBank/DDBJ whole genome shotgun (WGS) entry which is preliminary data.</text>
</comment>
<dbReference type="EMBL" id="JANEYF010003759">
    <property type="protein sequence ID" value="KAJ8934195.1"/>
    <property type="molecule type" value="Genomic_DNA"/>
</dbReference>
<evidence type="ECO:0000256" key="6">
    <source>
        <dbReference type="ARBA" id="ARBA00023004"/>
    </source>
</evidence>
<keyword evidence="3" id="KW-0349">Heme</keyword>
<keyword evidence="9" id="KW-1185">Reference proteome</keyword>
<keyword evidence="6" id="KW-0408">Iron</keyword>
<gene>
    <name evidence="8" type="ORF">NQ314_013512</name>
</gene>
<evidence type="ECO:0000313" key="8">
    <source>
        <dbReference type="EMBL" id="KAJ8934195.1"/>
    </source>
</evidence>
<dbReference type="InterPro" id="IPR001128">
    <property type="entry name" value="Cyt_P450"/>
</dbReference>
<evidence type="ECO:0000313" key="9">
    <source>
        <dbReference type="Proteomes" id="UP001162156"/>
    </source>
</evidence>
<accession>A0AAV8X5K8</accession>
<organism evidence="8 9">
    <name type="scientific">Rhamnusium bicolor</name>
    <dbReference type="NCBI Taxonomy" id="1586634"/>
    <lineage>
        <taxon>Eukaryota</taxon>
        <taxon>Metazoa</taxon>
        <taxon>Ecdysozoa</taxon>
        <taxon>Arthropoda</taxon>
        <taxon>Hexapoda</taxon>
        <taxon>Insecta</taxon>
        <taxon>Pterygota</taxon>
        <taxon>Neoptera</taxon>
        <taxon>Endopterygota</taxon>
        <taxon>Coleoptera</taxon>
        <taxon>Polyphaga</taxon>
        <taxon>Cucujiformia</taxon>
        <taxon>Chrysomeloidea</taxon>
        <taxon>Cerambycidae</taxon>
        <taxon>Lepturinae</taxon>
        <taxon>Rhagiini</taxon>
        <taxon>Rhamnusium</taxon>
    </lineage>
</organism>